<evidence type="ECO:0000256" key="10">
    <source>
        <dbReference type="ARBA" id="ARBA00075482"/>
    </source>
</evidence>
<evidence type="ECO:0000259" key="17">
    <source>
        <dbReference type="Pfam" id="PF08245"/>
    </source>
</evidence>
<comment type="function">
    <text evidence="13">Catalyzes the addition of meso-diaminopimelic acid to the nucleotide precursor UDP-N-acetylmuramoyl-L-alanyl-D-glutamate (UMAG) in the biosynthesis of bacterial cell-wall peptidoglycan.</text>
</comment>
<keyword evidence="3 13" id="KW-0133">Cell shape</keyword>
<dbReference type="Gene3D" id="3.40.1190.10">
    <property type="entry name" value="Mur-like, catalytic domain"/>
    <property type="match status" value="1"/>
</dbReference>
<evidence type="ECO:0000256" key="4">
    <source>
        <dbReference type="ARBA" id="ARBA00022984"/>
    </source>
</evidence>
<dbReference type="GO" id="GO:0008765">
    <property type="term" value="F:UDP-N-acetylmuramoylalanyl-D-glutamate-2,6-diaminopimelate ligase activity"/>
    <property type="evidence" value="ECO:0007669"/>
    <property type="project" value="UniProtKB-UniRule"/>
</dbReference>
<evidence type="ECO:0000259" key="15">
    <source>
        <dbReference type="Pfam" id="PF01225"/>
    </source>
</evidence>
<evidence type="ECO:0000256" key="2">
    <source>
        <dbReference type="ARBA" id="ARBA00022618"/>
    </source>
</evidence>
<comment type="PTM">
    <text evidence="13">Carboxylation is probably crucial for Mg(2+) binding and, consequently, for the gamma-phosphate positioning of ATP.</text>
</comment>
<feature type="binding site" evidence="13">
    <location>
        <position position="475"/>
    </location>
    <ligand>
        <name>meso-2,6-diaminopimelate</name>
        <dbReference type="ChEBI" id="CHEBI:57791"/>
    </ligand>
</feature>
<keyword evidence="19" id="KW-1185">Reference proteome</keyword>
<evidence type="ECO:0000256" key="5">
    <source>
        <dbReference type="ARBA" id="ARBA00023306"/>
    </source>
</evidence>
<dbReference type="EMBL" id="JWYV01000007">
    <property type="protein sequence ID" value="KKC99923.1"/>
    <property type="molecule type" value="Genomic_DNA"/>
</dbReference>
<comment type="caution">
    <text evidence="13">Lacks conserved residue(s) required for the propagation of feature annotation.</text>
</comment>
<keyword evidence="13" id="KW-0963">Cytoplasm</keyword>
<feature type="binding site" evidence="13">
    <location>
        <position position="39"/>
    </location>
    <ligand>
        <name>UDP-N-acetyl-alpha-D-muramoyl-L-alanyl-D-glutamate</name>
        <dbReference type="ChEBI" id="CHEBI:83900"/>
    </ligand>
</feature>
<dbReference type="Gene3D" id="3.40.1390.10">
    <property type="entry name" value="MurE/MurF, N-terminal domain"/>
    <property type="match status" value="1"/>
</dbReference>
<feature type="domain" description="Mur ligase N-terminal catalytic" evidence="15">
    <location>
        <begin position="35"/>
        <end position="108"/>
    </location>
</feature>
<dbReference type="SUPFAM" id="SSF53623">
    <property type="entry name" value="MurD-like peptide ligases, catalytic domain"/>
    <property type="match status" value="1"/>
</dbReference>
<dbReference type="GO" id="GO:0005737">
    <property type="term" value="C:cytoplasm"/>
    <property type="evidence" value="ECO:0007669"/>
    <property type="project" value="UniProtKB-SubCell"/>
</dbReference>
<feature type="binding site" evidence="13">
    <location>
        <position position="201"/>
    </location>
    <ligand>
        <name>UDP-N-acetyl-alpha-D-muramoyl-L-alanyl-D-glutamate</name>
        <dbReference type="ChEBI" id="CHEBI:83900"/>
    </ligand>
</feature>
<comment type="pathway">
    <text evidence="13 14">Cell wall biogenesis; peptidoglycan biosynthesis.</text>
</comment>
<feature type="binding site" evidence="13">
    <location>
        <begin position="424"/>
        <end position="427"/>
    </location>
    <ligand>
        <name>meso-2,6-diaminopimelate</name>
        <dbReference type="ChEBI" id="CHEBI:57791"/>
    </ligand>
</feature>
<dbReference type="NCBIfam" id="NF001123">
    <property type="entry name" value="PRK00139.1-1"/>
    <property type="match status" value="1"/>
</dbReference>
<evidence type="ECO:0000259" key="16">
    <source>
        <dbReference type="Pfam" id="PF02875"/>
    </source>
</evidence>
<evidence type="ECO:0000256" key="12">
    <source>
        <dbReference type="ARBA" id="ARBA00081560"/>
    </source>
</evidence>
<dbReference type="AlphaFoldDB" id="A0A0F5VCS7"/>
<reference evidence="18 19" key="1">
    <citation type="submission" date="2014-12" db="EMBL/GenBank/DDBJ databases">
        <title>Mercury Reductase activity and rhizosphere competence traits in the genome of root associated Photobacterium halotolerans MELD1.</title>
        <authorList>
            <person name="Mathew D.C."/>
            <person name="Huang C.-C."/>
        </authorList>
    </citation>
    <scope>NUCLEOTIDE SEQUENCE [LARGE SCALE GENOMIC DNA]</scope>
    <source>
        <strain evidence="18 19">MELD1</strain>
    </source>
</reference>
<dbReference type="Pfam" id="PF01225">
    <property type="entry name" value="Mur_ligase"/>
    <property type="match status" value="1"/>
</dbReference>
<dbReference type="GO" id="GO:0051301">
    <property type="term" value="P:cell division"/>
    <property type="evidence" value="ECO:0007669"/>
    <property type="project" value="UniProtKB-KW"/>
</dbReference>
<dbReference type="FunFam" id="3.90.190.20:FF:000006">
    <property type="entry name" value="UDP-N-acetylmuramoyl-L-alanyl-D-glutamate--2,6-diaminopimelate ligase"/>
    <property type="match status" value="1"/>
</dbReference>
<dbReference type="HAMAP" id="MF_00208">
    <property type="entry name" value="MurE"/>
    <property type="match status" value="1"/>
</dbReference>
<feature type="binding site" evidence="13">
    <location>
        <position position="37"/>
    </location>
    <ligand>
        <name>UDP-N-acetyl-alpha-D-muramoyl-L-alanyl-D-glutamate</name>
        <dbReference type="ChEBI" id="CHEBI:83900"/>
    </ligand>
</feature>
<dbReference type="RefSeq" id="WP_046220568.1">
    <property type="nucleotide sequence ID" value="NZ_JWYV01000007.1"/>
</dbReference>
<evidence type="ECO:0000313" key="18">
    <source>
        <dbReference type="EMBL" id="KKC99923.1"/>
    </source>
</evidence>
<dbReference type="GO" id="GO:0005524">
    <property type="term" value="F:ATP binding"/>
    <property type="evidence" value="ECO:0007669"/>
    <property type="project" value="UniProtKB-UniRule"/>
</dbReference>
<dbReference type="GO" id="GO:0009252">
    <property type="term" value="P:peptidoglycan biosynthetic process"/>
    <property type="evidence" value="ECO:0007669"/>
    <property type="project" value="UniProtKB-UniRule"/>
</dbReference>
<dbReference type="InterPro" id="IPR013221">
    <property type="entry name" value="Mur_ligase_cen"/>
</dbReference>
<dbReference type="GO" id="GO:0008360">
    <property type="term" value="P:regulation of cell shape"/>
    <property type="evidence" value="ECO:0007669"/>
    <property type="project" value="UniProtKB-KW"/>
</dbReference>
<accession>A0A0F5VCS7</accession>
<feature type="domain" description="Mur ligase C-terminal" evidence="16">
    <location>
        <begin position="351"/>
        <end position="477"/>
    </location>
</feature>
<dbReference type="SUPFAM" id="SSF53244">
    <property type="entry name" value="MurD-like peptide ligases, peptide-binding domain"/>
    <property type="match status" value="1"/>
</dbReference>
<evidence type="ECO:0000256" key="7">
    <source>
        <dbReference type="ARBA" id="ARBA00050251"/>
    </source>
</evidence>
<dbReference type="InterPro" id="IPR036615">
    <property type="entry name" value="Mur_ligase_C_dom_sf"/>
</dbReference>
<keyword evidence="6 13" id="KW-0961">Cell wall biogenesis/degradation</keyword>
<sequence>MPEPDVSISLGALLAAWFAPDFFEASVSAVQVNDLTLDSRAVVPGSTFVAIKGHAVDGRQYIDTAIQAGATAVLAQAEDNQSDGEMNYHSGIPVIAVRDLSSRLSALAGVAYGQPDQQLQLVAVTGTNGKTTVSQLLAQWAGLLGRTAGVMGTTGNGLLSKLTPAANTTGSAIEIQKTLAGLVGQGADFAAMEVSSHGLVQGRVKALHFAASIFTNLSRDHLDYHGDMASYAAAKQSLFTEHHAGMAVINADDEVGRRWLNELQDVVAVATEPSHLSGYPGQALWLTAVSYSTQGVTVSFDSSWGQGDFTAPLVGAFNVSNLLLSLATLLALGYPLDALLATAPRLQAVIGRMEVFQAADKPMMVVDYAHTPDALEKALAALRLHCEGKLWCLVGCGGERDRGKRPMMAAVAEQFADYVILTDDNPRSESPRAIVNDMLAGLTQPERALVIHDRAEACRRAFSQAKAQDIVLVAGKGHEDYQVLAGKTIHYSDRETVQALLETH</sequence>
<proteinExistence type="inferred from homology"/>
<feature type="domain" description="Mur ligase central" evidence="17">
    <location>
        <begin position="124"/>
        <end position="328"/>
    </location>
</feature>
<comment type="subcellular location">
    <subcellularLocation>
        <location evidence="13 14">Cytoplasm</location>
    </subcellularLocation>
</comment>
<dbReference type="EC" id="6.3.2.13" evidence="8 13"/>
<dbReference type="PANTHER" id="PTHR23135">
    <property type="entry name" value="MUR LIGASE FAMILY MEMBER"/>
    <property type="match status" value="1"/>
</dbReference>
<dbReference type="InterPro" id="IPR004101">
    <property type="entry name" value="Mur_ligase_C"/>
</dbReference>
<dbReference type="Pfam" id="PF02875">
    <property type="entry name" value="Mur_ligase_C"/>
    <property type="match status" value="1"/>
</dbReference>
<comment type="similarity">
    <text evidence="1 13">Belongs to the MurCDEF family. MurE subfamily.</text>
</comment>
<protein>
    <recommendedName>
        <fullName evidence="9 13">UDP-N-acetylmuramoyl-L-alanyl-D-glutamate--2,6-diaminopimelate ligase</fullName>
        <ecNumber evidence="8 13">6.3.2.13</ecNumber>
    </recommendedName>
    <alternativeName>
        <fullName evidence="10 13">Meso-A2pm-adding enzyme</fullName>
    </alternativeName>
    <alternativeName>
        <fullName evidence="11 13">Meso-diaminopimelate-adding enzyme</fullName>
    </alternativeName>
    <alternativeName>
        <fullName evidence="12 13">UDP-MurNAc-L-Ala-D-Glu:meso-diaminopimelate ligase</fullName>
    </alternativeName>
    <alternativeName>
        <fullName evidence="13">UDP-MurNAc-tripeptide synthetase</fullName>
    </alternativeName>
    <alternativeName>
        <fullName evidence="13">UDP-N-acetylmuramyl-tripeptide synthetase</fullName>
    </alternativeName>
</protein>
<evidence type="ECO:0000256" key="6">
    <source>
        <dbReference type="ARBA" id="ARBA00023316"/>
    </source>
</evidence>
<feature type="binding site" evidence="13">
    <location>
        <position position="203"/>
    </location>
    <ligand>
        <name>UDP-N-acetyl-alpha-D-muramoyl-L-alanyl-D-glutamate</name>
        <dbReference type="ChEBI" id="CHEBI:83900"/>
    </ligand>
</feature>
<feature type="binding site" evidence="13">
    <location>
        <position position="400"/>
    </location>
    <ligand>
        <name>meso-2,6-diaminopimelate</name>
        <dbReference type="ChEBI" id="CHEBI:57791"/>
    </ligand>
</feature>
<dbReference type="InterPro" id="IPR035911">
    <property type="entry name" value="MurE/MurF_N"/>
</dbReference>
<evidence type="ECO:0000256" key="3">
    <source>
        <dbReference type="ARBA" id="ARBA00022960"/>
    </source>
</evidence>
<dbReference type="UniPathway" id="UPA00219"/>
<evidence type="ECO:0000313" key="19">
    <source>
        <dbReference type="Proteomes" id="UP000033633"/>
    </source>
</evidence>
<dbReference type="STRING" id="265726.KY46_10360"/>
<evidence type="ECO:0000256" key="9">
    <source>
        <dbReference type="ARBA" id="ARBA00072883"/>
    </source>
</evidence>
<feature type="binding site" evidence="13">
    <location>
        <begin position="126"/>
        <end position="132"/>
    </location>
    <ligand>
        <name>ATP</name>
        <dbReference type="ChEBI" id="CHEBI:30616"/>
    </ligand>
</feature>
<gene>
    <name evidence="13 18" type="primary">murE</name>
    <name evidence="18" type="ORF">KY46_10360</name>
</gene>
<dbReference type="OrthoDB" id="9800958at2"/>
<feature type="binding site" evidence="13">
    <location>
        <position position="195"/>
    </location>
    <ligand>
        <name>UDP-N-acetyl-alpha-D-muramoyl-L-alanyl-D-glutamate</name>
        <dbReference type="ChEBI" id="CHEBI:83900"/>
    </ligand>
</feature>
<feature type="binding site" evidence="13">
    <location>
        <position position="167"/>
    </location>
    <ligand>
        <name>UDP-N-acetyl-alpha-D-muramoyl-L-alanyl-D-glutamate</name>
        <dbReference type="ChEBI" id="CHEBI:83900"/>
    </ligand>
</feature>
<dbReference type="InterPro" id="IPR036565">
    <property type="entry name" value="Mur-like_cat_sf"/>
</dbReference>
<dbReference type="Gene3D" id="3.90.190.20">
    <property type="entry name" value="Mur ligase, C-terminal domain"/>
    <property type="match status" value="1"/>
</dbReference>
<organism evidence="18 19">
    <name type="scientific">Photobacterium halotolerans</name>
    <dbReference type="NCBI Taxonomy" id="265726"/>
    <lineage>
        <taxon>Bacteria</taxon>
        <taxon>Pseudomonadati</taxon>
        <taxon>Pseudomonadota</taxon>
        <taxon>Gammaproteobacteria</taxon>
        <taxon>Vibrionales</taxon>
        <taxon>Vibrionaceae</taxon>
        <taxon>Photobacterium</taxon>
    </lineage>
</organism>
<dbReference type="PANTHER" id="PTHR23135:SF4">
    <property type="entry name" value="UDP-N-ACETYLMURAMOYL-L-ALANYL-D-GLUTAMATE--2,6-DIAMINOPIMELATE LIGASE MURE HOMOLOG, CHLOROPLASTIC"/>
    <property type="match status" value="1"/>
</dbReference>
<dbReference type="SUPFAM" id="SSF63418">
    <property type="entry name" value="MurE/MurF N-terminal domain"/>
    <property type="match status" value="1"/>
</dbReference>
<keyword evidence="4 13" id="KW-0573">Peptidoglycan synthesis</keyword>
<feature type="binding site" evidence="13">
    <location>
        <begin position="168"/>
        <end position="169"/>
    </location>
    <ligand>
        <name>UDP-N-acetyl-alpha-D-muramoyl-L-alanyl-D-glutamate</name>
        <dbReference type="ChEBI" id="CHEBI:83900"/>
    </ligand>
</feature>
<dbReference type="GO" id="GO:0071555">
    <property type="term" value="P:cell wall organization"/>
    <property type="evidence" value="ECO:0007669"/>
    <property type="project" value="UniProtKB-KW"/>
</dbReference>
<dbReference type="Pfam" id="PF08245">
    <property type="entry name" value="Mur_ligase_M"/>
    <property type="match status" value="1"/>
</dbReference>
<dbReference type="InterPro" id="IPR000713">
    <property type="entry name" value="Mur_ligase_N"/>
</dbReference>
<evidence type="ECO:0000256" key="13">
    <source>
        <dbReference type="HAMAP-Rule" id="MF_00208"/>
    </source>
</evidence>
<dbReference type="NCBIfam" id="NF001124">
    <property type="entry name" value="PRK00139.1-2"/>
    <property type="match status" value="1"/>
</dbReference>
<keyword evidence="13" id="KW-0460">Magnesium</keyword>
<keyword evidence="5 13" id="KW-0131">Cell cycle</keyword>
<dbReference type="InterPro" id="IPR005761">
    <property type="entry name" value="UDP-N-AcMur-Glu-dNH2Pim_ligase"/>
</dbReference>
<dbReference type="NCBIfam" id="TIGR01085">
    <property type="entry name" value="murE"/>
    <property type="match status" value="1"/>
</dbReference>
<name>A0A0F5VCS7_9GAMM</name>
<feature type="modified residue" description="N6-carboxylysine" evidence="13">
    <location>
        <position position="235"/>
    </location>
</feature>
<comment type="caution">
    <text evidence="18">The sequence shown here is derived from an EMBL/GenBank/DDBJ whole genome shotgun (WGS) entry which is preliminary data.</text>
</comment>
<dbReference type="Proteomes" id="UP000033633">
    <property type="component" value="Unassembled WGS sequence"/>
</dbReference>
<comment type="cofactor">
    <cofactor evidence="13">
        <name>Mg(2+)</name>
        <dbReference type="ChEBI" id="CHEBI:18420"/>
    </cofactor>
</comment>
<keyword evidence="13" id="KW-0547">Nucleotide-binding</keyword>
<dbReference type="GO" id="GO:0000287">
    <property type="term" value="F:magnesium ion binding"/>
    <property type="evidence" value="ECO:0007669"/>
    <property type="project" value="UniProtKB-UniRule"/>
</dbReference>
<keyword evidence="13 18" id="KW-0436">Ligase</keyword>
<dbReference type="PATRIC" id="fig|265726.11.peg.4222"/>
<evidence type="ECO:0000256" key="14">
    <source>
        <dbReference type="RuleBase" id="RU004135"/>
    </source>
</evidence>
<evidence type="ECO:0000256" key="11">
    <source>
        <dbReference type="ARBA" id="ARBA00076158"/>
    </source>
</evidence>
<dbReference type="NCBIfam" id="NF001126">
    <property type="entry name" value="PRK00139.1-4"/>
    <property type="match status" value="1"/>
</dbReference>
<evidence type="ECO:0000256" key="1">
    <source>
        <dbReference type="ARBA" id="ARBA00005898"/>
    </source>
</evidence>
<feature type="short sequence motif" description="Meso-diaminopimelate recognition motif" evidence="13">
    <location>
        <begin position="424"/>
        <end position="427"/>
    </location>
</feature>
<keyword evidence="13" id="KW-0067">ATP-binding</keyword>
<keyword evidence="2 13" id="KW-0132">Cell division</keyword>
<comment type="catalytic activity">
    <reaction evidence="7 13">
        <text>UDP-N-acetyl-alpha-D-muramoyl-L-alanyl-D-glutamate + meso-2,6-diaminopimelate + ATP = UDP-N-acetyl-alpha-D-muramoyl-L-alanyl-gamma-D-glutamyl-meso-2,6-diaminopimelate + ADP + phosphate + H(+)</text>
        <dbReference type="Rhea" id="RHEA:23676"/>
        <dbReference type="ChEBI" id="CHEBI:15378"/>
        <dbReference type="ChEBI" id="CHEBI:30616"/>
        <dbReference type="ChEBI" id="CHEBI:43474"/>
        <dbReference type="ChEBI" id="CHEBI:57791"/>
        <dbReference type="ChEBI" id="CHEBI:83900"/>
        <dbReference type="ChEBI" id="CHEBI:83905"/>
        <dbReference type="ChEBI" id="CHEBI:456216"/>
        <dbReference type="EC" id="6.3.2.13"/>
    </reaction>
</comment>
<feature type="binding site" evidence="13">
    <location>
        <position position="479"/>
    </location>
    <ligand>
        <name>meso-2,6-diaminopimelate</name>
        <dbReference type="ChEBI" id="CHEBI:57791"/>
    </ligand>
</feature>
<evidence type="ECO:0000256" key="8">
    <source>
        <dbReference type="ARBA" id="ARBA00066633"/>
    </source>
</evidence>